<keyword evidence="4" id="KW-1185">Reference proteome</keyword>
<evidence type="ECO:0000313" key="3">
    <source>
        <dbReference type="EMBL" id="RZT83414.1"/>
    </source>
</evidence>
<protein>
    <submittedName>
        <fullName evidence="3">Methyltransferase family protein</fullName>
    </submittedName>
</protein>
<accession>A0A4Q7UQX5</accession>
<name>A0A4Q7UQX5_PSEST</name>
<feature type="region of interest" description="Disordered" evidence="1">
    <location>
        <begin position="206"/>
        <end position="237"/>
    </location>
</feature>
<proteinExistence type="predicted"/>
<dbReference type="CDD" id="cd02440">
    <property type="entry name" value="AdoMet_MTases"/>
    <property type="match status" value="1"/>
</dbReference>
<dbReference type="InterPro" id="IPR041698">
    <property type="entry name" value="Methyltransf_25"/>
</dbReference>
<reference evidence="3 4" key="1">
    <citation type="submission" date="2019-02" db="EMBL/GenBank/DDBJ databases">
        <title>Sequencing the genomes of 1000 actinobacteria strains.</title>
        <authorList>
            <person name="Klenk H.-P."/>
        </authorList>
    </citation>
    <scope>NUCLEOTIDE SEQUENCE [LARGE SCALE GENOMIC DNA]</scope>
    <source>
        <strain evidence="3 4">DSM 45779</strain>
    </source>
</reference>
<dbReference type="AlphaFoldDB" id="A0A4Q7UQX5"/>
<dbReference type="Gene3D" id="3.40.50.150">
    <property type="entry name" value="Vaccinia Virus protein VP39"/>
    <property type="match status" value="1"/>
</dbReference>
<feature type="domain" description="Methyltransferase" evidence="2">
    <location>
        <begin position="54"/>
        <end position="150"/>
    </location>
</feature>
<keyword evidence="3" id="KW-0489">Methyltransferase</keyword>
<evidence type="ECO:0000259" key="2">
    <source>
        <dbReference type="Pfam" id="PF13649"/>
    </source>
</evidence>
<dbReference type="InterPro" id="IPR029063">
    <property type="entry name" value="SAM-dependent_MTases_sf"/>
</dbReference>
<evidence type="ECO:0000313" key="4">
    <source>
        <dbReference type="Proteomes" id="UP000291591"/>
    </source>
</evidence>
<dbReference type="Pfam" id="PF13649">
    <property type="entry name" value="Methyltransf_25"/>
    <property type="match status" value="1"/>
</dbReference>
<dbReference type="Proteomes" id="UP000291591">
    <property type="component" value="Unassembled WGS sequence"/>
</dbReference>
<dbReference type="SUPFAM" id="SSF53335">
    <property type="entry name" value="S-adenosyl-L-methionine-dependent methyltransferases"/>
    <property type="match status" value="1"/>
</dbReference>
<dbReference type="GO" id="GO:0008168">
    <property type="term" value="F:methyltransferase activity"/>
    <property type="evidence" value="ECO:0007669"/>
    <property type="project" value="UniProtKB-KW"/>
</dbReference>
<sequence>MVAPAAEIDPQVAAEWIGRWDAQQEGYVADREERFAVLADVVDAAVRDVAEPVVVDLGCGPGSLAARLSARIPHARFVGVDADPLLVGLARAHYGDVATWVLADLADDAWADALPPTIHAAVSTTALHWMDADQLAALYRTLAARTAPGGVFANGDHLALADGGLTAVADEVRAGRAERARVRDREDWQAWWDGILADPRLDAVTAGRTRAASAHPEPDEQAGPEQIGQAQHHHGSNRLSVTDHADLLRAAGYAAAGPVWQSGEDHVLVGLR</sequence>
<comment type="caution">
    <text evidence="3">The sequence shown here is derived from an EMBL/GenBank/DDBJ whole genome shotgun (WGS) entry which is preliminary data.</text>
</comment>
<gene>
    <name evidence="3" type="ORF">EV383_0217</name>
</gene>
<keyword evidence="3" id="KW-0808">Transferase</keyword>
<evidence type="ECO:0000256" key="1">
    <source>
        <dbReference type="SAM" id="MobiDB-lite"/>
    </source>
</evidence>
<dbReference type="GO" id="GO:0032259">
    <property type="term" value="P:methylation"/>
    <property type="evidence" value="ECO:0007669"/>
    <property type="project" value="UniProtKB-KW"/>
</dbReference>
<dbReference type="EMBL" id="SHKL01000001">
    <property type="protein sequence ID" value="RZT83414.1"/>
    <property type="molecule type" value="Genomic_DNA"/>
</dbReference>
<organism evidence="3 4">
    <name type="scientific">Pseudonocardia sediminis</name>
    <dbReference type="NCBI Taxonomy" id="1397368"/>
    <lineage>
        <taxon>Bacteria</taxon>
        <taxon>Bacillati</taxon>
        <taxon>Actinomycetota</taxon>
        <taxon>Actinomycetes</taxon>
        <taxon>Pseudonocardiales</taxon>
        <taxon>Pseudonocardiaceae</taxon>
        <taxon>Pseudonocardia</taxon>
    </lineage>
</organism>